<dbReference type="RefSeq" id="WP_128987229.1">
    <property type="nucleotide sequence ID" value="NZ_PDJZ01000014.1"/>
</dbReference>
<accession>A0A4Q0ZC01</accession>
<dbReference type="Pfam" id="PF05036">
    <property type="entry name" value="SPOR"/>
    <property type="match status" value="1"/>
</dbReference>
<proteinExistence type="predicted"/>
<dbReference type="InterPro" id="IPR036680">
    <property type="entry name" value="SPOR-like_sf"/>
</dbReference>
<dbReference type="Gene3D" id="3.30.70.1070">
    <property type="entry name" value="Sporulation related repeat"/>
    <property type="match status" value="1"/>
</dbReference>
<sequence>MQIKGEEFIRKVQIQQEREELERKLSELEDVDLSINNININHNNESVKFNGTPQFEPNEHELDNIMLNSSGYNNNDENKKKYLILGIVLVVLFLLTIIIIRLLTNDPAKDDSFTANSANSSEIKKLSENNNIEENFQKIINERVKKDSNEPMIPENAISTEDRLQALQQTSEEAERTQIVQEEEPTNISNETIDETIRKIEEKKTVQKEQIKQPVEKKTPVVKENLEKKVETKKSVKDLVDNSSSEMVNGFFIQVGAFTKKPSDSYINTIRNARFKYKIYQDEVKGTIYNKVLIGPYSTRAAAAENMEDVKQKLDLSSAFIVKF</sequence>
<evidence type="ECO:0000313" key="5">
    <source>
        <dbReference type="Proteomes" id="UP000290870"/>
    </source>
</evidence>
<comment type="caution">
    <text evidence="4">The sequence shown here is derived from an EMBL/GenBank/DDBJ whole genome shotgun (WGS) entry which is preliminary data.</text>
</comment>
<evidence type="ECO:0000313" key="4">
    <source>
        <dbReference type="EMBL" id="RXJ83200.1"/>
    </source>
</evidence>
<evidence type="ECO:0000259" key="3">
    <source>
        <dbReference type="PROSITE" id="PS51724"/>
    </source>
</evidence>
<dbReference type="SUPFAM" id="SSF110997">
    <property type="entry name" value="Sporulation related repeat"/>
    <property type="match status" value="1"/>
</dbReference>
<protein>
    <submittedName>
        <fullName evidence="4">SPOR domain-containing protein</fullName>
    </submittedName>
</protein>
<feature type="domain" description="SPOR" evidence="3">
    <location>
        <begin position="245"/>
        <end position="323"/>
    </location>
</feature>
<dbReference type="EMBL" id="PDJZ01000014">
    <property type="protein sequence ID" value="RXJ83200.1"/>
    <property type="molecule type" value="Genomic_DNA"/>
</dbReference>
<keyword evidence="2" id="KW-1133">Transmembrane helix</keyword>
<dbReference type="Proteomes" id="UP000290870">
    <property type="component" value="Unassembled WGS sequence"/>
</dbReference>
<feature type="transmembrane region" description="Helical" evidence="2">
    <location>
        <begin position="82"/>
        <end position="103"/>
    </location>
</feature>
<name>A0A4Q0ZC01_9BACT</name>
<dbReference type="OrthoDB" id="5348858at2"/>
<gene>
    <name evidence="4" type="ORF">CRU90_10470</name>
</gene>
<dbReference type="GO" id="GO:0042834">
    <property type="term" value="F:peptidoglycan binding"/>
    <property type="evidence" value="ECO:0007669"/>
    <property type="project" value="InterPro"/>
</dbReference>
<feature type="coiled-coil region" evidence="1">
    <location>
        <begin position="157"/>
        <end position="184"/>
    </location>
</feature>
<keyword evidence="1" id="KW-0175">Coiled coil</keyword>
<organism evidence="4 5">
    <name type="scientific">Arcobacter cloacae</name>
    <dbReference type="NCBI Taxonomy" id="1054034"/>
    <lineage>
        <taxon>Bacteria</taxon>
        <taxon>Pseudomonadati</taxon>
        <taxon>Campylobacterota</taxon>
        <taxon>Epsilonproteobacteria</taxon>
        <taxon>Campylobacterales</taxon>
        <taxon>Arcobacteraceae</taxon>
        <taxon>Arcobacter</taxon>
    </lineage>
</organism>
<dbReference type="InterPro" id="IPR007730">
    <property type="entry name" value="SPOR-like_dom"/>
</dbReference>
<keyword evidence="2" id="KW-0812">Transmembrane</keyword>
<evidence type="ECO:0000256" key="1">
    <source>
        <dbReference type="SAM" id="Coils"/>
    </source>
</evidence>
<dbReference type="AlphaFoldDB" id="A0A4Q0ZC01"/>
<evidence type="ECO:0000256" key="2">
    <source>
        <dbReference type="SAM" id="Phobius"/>
    </source>
</evidence>
<dbReference type="PROSITE" id="PS51724">
    <property type="entry name" value="SPOR"/>
    <property type="match status" value="1"/>
</dbReference>
<reference evidence="4 5" key="1">
    <citation type="submission" date="2017-10" db="EMBL/GenBank/DDBJ databases">
        <title>Genomics of the genus Arcobacter.</title>
        <authorList>
            <person name="Perez-Cataluna A."/>
            <person name="Figueras M.J."/>
        </authorList>
    </citation>
    <scope>NUCLEOTIDE SEQUENCE [LARGE SCALE GENOMIC DNA]</scope>
    <source>
        <strain evidence="4 5">F26</strain>
    </source>
</reference>
<keyword evidence="2" id="KW-0472">Membrane</keyword>